<dbReference type="InterPro" id="IPR027073">
    <property type="entry name" value="5_3_exoribonuclease"/>
</dbReference>
<dbReference type="EMBL" id="UYRR01010273">
    <property type="protein sequence ID" value="VDK25318.1"/>
    <property type="molecule type" value="Genomic_DNA"/>
</dbReference>
<dbReference type="OrthoDB" id="372487at2759"/>
<dbReference type="Gene3D" id="3.40.50.12390">
    <property type="match status" value="1"/>
</dbReference>
<dbReference type="InterPro" id="IPR041412">
    <property type="entry name" value="Xrn1_helical"/>
</dbReference>
<dbReference type="GO" id="GO:0004534">
    <property type="term" value="F:5'-3' RNA exonuclease activity"/>
    <property type="evidence" value="ECO:0007669"/>
    <property type="project" value="TreeGrafter"/>
</dbReference>
<evidence type="ECO:0000313" key="4">
    <source>
        <dbReference type="WBParaSite" id="ASIM_0000552201-mRNA-1"/>
    </source>
</evidence>
<evidence type="ECO:0000313" key="2">
    <source>
        <dbReference type="EMBL" id="VDK25318.1"/>
    </source>
</evidence>
<evidence type="ECO:0000313" key="3">
    <source>
        <dbReference type="Proteomes" id="UP000267096"/>
    </source>
</evidence>
<dbReference type="WBParaSite" id="ASIM_0000552201-mRNA-1">
    <property type="protein sequence ID" value="ASIM_0000552201-mRNA-1"/>
    <property type="gene ID" value="ASIM_0000552201"/>
</dbReference>
<dbReference type="PANTHER" id="PTHR12341:SF7">
    <property type="entry name" value="5'-3' EXORIBONUCLEASE 1"/>
    <property type="match status" value="1"/>
</dbReference>
<feature type="domain" description="Xrn1 helical" evidence="1">
    <location>
        <begin position="71"/>
        <end position="123"/>
    </location>
</feature>
<dbReference type="GO" id="GO:0003723">
    <property type="term" value="F:RNA binding"/>
    <property type="evidence" value="ECO:0007669"/>
    <property type="project" value="TreeGrafter"/>
</dbReference>
<dbReference type="GO" id="GO:0000956">
    <property type="term" value="P:nuclear-transcribed mRNA catabolic process"/>
    <property type="evidence" value="ECO:0007669"/>
    <property type="project" value="TreeGrafter"/>
</dbReference>
<dbReference type="PANTHER" id="PTHR12341">
    <property type="entry name" value="5'-&gt;3' EXORIBONUCLEASE"/>
    <property type="match status" value="1"/>
</dbReference>
<evidence type="ECO:0000259" key="1">
    <source>
        <dbReference type="Pfam" id="PF17846"/>
    </source>
</evidence>
<organism evidence="4">
    <name type="scientific">Anisakis simplex</name>
    <name type="common">Herring worm</name>
    <dbReference type="NCBI Taxonomy" id="6269"/>
    <lineage>
        <taxon>Eukaryota</taxon>
        <taxon>Metazoa</taxon>
        <taxon>Ecdysozoa</taxon>
        <taxon>Nematoda</taxon>
        <taxon>Chromadorea</taxon>
        <taxon>Rhabditida</taxon>
        <taxon>Spirurina</taxon>
        <taxon>Ascaridomorpha</taxon>
        <taxon>Ascaridoidea</taxon>
        <taxon>Anisakidae</taxon>
        <taxon>Anisakis</taxon>
        <taxon>Anisakis simplex complex</taxon>
    </lineage>
</organism>
<dbReference type="GO" id="GO:0005634">
    <property type="term" value="C:nucleus"/>
    <property type="evidence" value="ECO:0007669"/>
    <property type="project" value="TreeGrafter"/>
</dbReference>
<reference evidence="4" key="1">
    <citation type="submission" date="2017-02" db="UniProtKB">
        <authorList>
            <consortium name="WormBaseParasite"/>
        </authorList>
    </citation>
    <scope>IDENTIFICATION</scope>
</reference>
<gene>
    <name evidence="2" type="ORF">ASIM_LOCUS5316</name>
</gene>
<proteinExistence type="predicted"/>
<name>A0A0M3JD36_ANISI</name>
<dbReference type="GO" id="GO:0016075">
    <property type="term" value="P:rRNA catabolic process"/>
    <property type="evidence" value="ECO:0007669"/>
    <property type="project" value="TreeGrafter"/>
</dbReference>
<protein>
    <submittedName>
        <fullName evidence="4">5'-3' exoribonuclease 1 (inferred by orthology to a human protein)</fullName>
    </submittedName>
</protein>
<accession>A0A0M3JD36</accession>
<sequence>MLGLCSHEPHFSLLREEVKFGRPPKYKQKGAAAQKTGGVEHITFHLLHLSLLREYLSWEFRSIEDKLSFAYNVESIIDDWVLMGFLIGNDFIPHLPHVHIHEDALPVLYKTYMEVLPQLDGELIGLV</sequence>
<dbReference type="Proteomes" id="UP000267096">
    <property type="component" value="Unassembled WGS sequence"/>
</dbReference>
<reference evidence="2 3" key="2">
    <citation type="submission" date="2018-11" db="EMBL/GenBank/DDBJ databases">
        <authorList>
            <consortium name="Pathogen Informatics"/>
        </authorList>
    </citation>
    <scope>NUCLEOTIDE SEQUENCE [LARGE SCALE GENOMIC DNA]</scope>
</reference>
<dbReference type="Pfam" id="PF17846">
    <property type="entry name" value="XRN_M"/>
    <property type="match status" value="1"/>
</dbReference>
<dbReference type="AlphaFoldDB" id="A0A0M3JD36"/>
<keyword evidence="3" id="KW-1185">Reference proteome</keyword>